<dbReference type="GO" id="GO:0005886">
    <property type="term" value="C:plasma membrane"/>
    <property type="evidence" value="ECO:0007669"/>
    <property type="project" value="UniProtKB-SubCell"/>
</dbReference>
<protein>
    <submittedName>
        <fullName evidence="9">MFS transporter</fullName>
    </submittedName>
</protein>
<organism evidence="9 10">
    <name type="scientific">Paracidobacterium acidisoli</name>
    <dbReference type="NCBI Taxonomy" id="2303751"/>
    <lineage>
        <taxon>Bacteria</taxon>
        <taxon>Pseudomonadati</taxon>
        <taxon>Acidobacteriota</taxon>
        <taxon>Terriglobia</taxon>
        <taxon>Terriglobales</taxon>
        <taxon>Acidobacteriaceae</taxon>
        <taxon>Paracidobacterium</taxon>
    </lineage>
</organism>
<proteinExistence type="predicted"/>
<feature type="transmembrane region" description="Helical" evidence="7">
    <location>
        <begin position="404"/>
        <end position="424"/>
    </location>
</feature>
<feature type="transmembrane region" description="Helical" evidence="7">
    <location>
        <begin position="338"/>
        <end position="356"/>
    </location>
</feature>
<sequence>MPGVCVDVTERNVTRERRRAAAASLIGTTIEWYEYYIYGATAALVFPQLFFPVHNRFVSTMLSFASFAVAFAVRPIGAVVFGHFGDRLGRKTTMVVTLVMTGIATFLVGVLPTYARIGIWAPVLLVAFRLVQGFAVGGEWSGSALMALEWGDQKKRGAAGLWSQLGTSVGLILSILAVMLSSYSTGSNFLRWGWRIPFLLSGFLIVIGLVVRFSVEETPSFARKVRSGEIETHPFRFVMTHYLRETVLVALLRMSENMPYYIFTAYILDYATETAHLTRTFVLMATLAAAVVDLVLLPVFSILSDHVGRRRMYYAGCAVLIAMAFPYFRLLNSGNRTLIFLAISFSLLSHAMQYGVESSLISEQFPVGVRYTGAGVGYQLSSIVAGGPAPLIASYLLATFGSGYAIAAYLVFGGIVSIVALHFMEDRSAHEM</sequence>
<dbReference type="SUPFAM" id="SSF103473">
    <property type="entry name" value="MFS general substrate transporter"/>
    <property type="match status" value="1"/>
</dbReference>
<dbReference type="PANTHER" id="PTHR43045">
    <property type="entry name" value="SHIKIMATE TRANSPORTER"/>
    <property type="match status" value="1"/>
</dbReference>
<dbReference type="InterPro" id="IPR020846">
    <property type="entry name" value="MFS_dom"/>
</dbReference>
<dbReference type="AlphaFoldDB" id="A0A372ILK0"/>
<keyword evidence="4 7" id="KW-0812">Transmembrane</keyword>
<dbReference type="Proteomes" id="UP000264702">
    <property type="component" value="Unassembled WGS sequence"/>
</dbReference>
<dbReference type="PROSITE" id="PS50850">
    <property type="entry name" value="MFS"/>
    <property type="match status" value="1"/>
</dbReference>
<dbReference type="OrthoDB" id="9783227at2"/>
<evidence type="ECO:0000259" key="8">
    <source>
        <dbReference type="PROSITE" id="PS50850"/>
    </source>
</evidence>
<evidence type="ECO:0000256" key="6">
    <source>
        <dbReference type="ARBA" id="ARBA00023136"/>
    </source>
</evidence>
<accession>A0A372ILK0</accession>
<feature type="transmembrane region" description="Helical" evidence="7">
    <location>
        <begin position="117"/>
        <end position="138"/>
    </location>
</feature>
<feature type="transmembrane region" description="Helical" evidence="7">
    <location>
        <begin position="159"/>
        <end position="180"/>
    </location>
</feature>
<keyword evidence="6 7" id="KW-0472">Membrane</keyword>
<reference evidence="9 10" key="1">
    <citation type="submission" date="2018-08" db="EMBL/GenBank/DDBJ databases">
        <title>Acidipila sp. 4G-K13, an acidobacterium isolated from forest soil.</title>
        <authorList>
            <person name="Gao Z.-H."/>
            <person name="Qiu L.-H."/>
        </authorList>
    </citation>
    <scope>NUCLEOTIDE SEQUENCE [LARGE SCALE GENOMIC DNA]</scope>
    <source>
        <strain evidence="9 10">4G-K13</strain>
    </source>
</reference>
<dbReference type="Gene3D" id="1.20.1250.20">
    <property type="entry name" value="MFS general substrate transporter like domains"/>
    <property type="match status" value="2"/>
</dbReference>
<feature type="transmembrane region" description="Helical" evidence="7">
    <location>
        <begin position="312"/>
        <end position="331"/>
    </location>
</feature>
<comment type="subcellular location">
    <subcellularLocation>
        <location evidence="1">Cell membrane</location>
        <topology evidence="1">Multi-pass membrane protein</topology>
    </subcellularLocation>
</comment>
<feature type="transmembrane region" description="Helical" evidence="7">
    <location>
        <begin position="93"/>
        <end position="111"/>
    </location>
</feature>
<dbReference type="GO" id="GO:0022857">
    <property type="term" value="F:transmembrane transporter activity"/>
    <property type="evidence" value="ECO:0007669"/>
    <property type="project" value="InterPro"/>
</dbReference>
<name>A0A372ILK0_9BACT</name>
<evidence type="ECO:0000313" key="10">
    <source>
        <dbReference type="Proteomes" id="UP000264702"/>
    </source>
</evidence>
<evidence type="ECO:0000256" key="3">
    <source>
        <dbReference type="ARBA" id="ARBA00022475"/>
    </source>
</evidence>
<evidence type="ECO:0000313" key="9">
    <source>
        <dbReference type="EMBL" id="RFU15832.1"/>
    </source>
</evidence>
<evidence type="ECO:0000256" key="5">
    <source>
        <dbReference type="ARBA" id="ARBA00022989"/>
    </source>
</evidence>
<dbReference type="InterPro" id="IPR036259">
    <property type="entry name" value="MFS_trans_sf"/>
</dbReference>
<keyword evidence="10" id="KW-1185">Reference proteome</keyword>
<feature type="transmembrane region" description="Helical" evidence="7">
    <location>
        <begin position="192"/>
        <end position="215"/>
    </location>
</feature>
<feature type="domain" description="Major facilitator superfamily (MFS) profile" evidence="8">
    <location>
        <begin position="20"/>
        <end position="428"/>
    </location>
</feature>
<evidence type="ECO:0000256" key="2">
    <source>
        <dbReference type="ARBA" id="ARBA00022448"/>
    </source>
</evidence>
<feature type="transmembrane region" description="Helical" evidence="7">
    <location>
        <begin position="57"/>
        <end position="81"/>
    </location>
</feature>
<dbReference type="PANTHER" id="PTHR43045:SF1">
    <property type="entry name" value="SHIKIMATE TRANSPORTER"/>
    <property type="match status" value="1"/>
</dbReference>
<evidence type="ECO:0000256" key="7">
    <source>
        <dbReference type="SAM" id="Phobius"/>
    </source>
</evidence>
<comment type="caution">
    <text evidence="9">The sequence shown here is derived from an EMBL/GenBank/DDBJ whole genome shotgun (WGS) entry which is preliminary data.</text>
</comment>
<dbReference type="CDD" id="cd17369">
    <property type="entry name" value="MFS_ShiA_like"/>
    <property type="match status" value="1"/>
</dbReference>
<dbReference type="EMBL" id="QVQT01000005">
    <property type="protein sequence ID" value="RFU15832.1"/>
    <property type="molecule type" value="Genomic_DNA"/>
</dbReference>
<evidence type="ECO:0000256" key="1">
    <source>
        <dbReference type="ARBA" id="ARBA00004651"/>
    </source>
</evidence>
<keyword evidence="2" id="KW-0813">Transport</keyword>
<dbReference type="Pfam" id="PF07690">
    <property type="entry name" value="MFS_1"/>
    <property type="match status" value="1"/>
</dbReference>
<feature type="transmembrane region" description="Helical" evidence="7">
    <location>
        <begin position="376"/>
        <end position="397"/>
    </location>
</feature>
<keyword evidence="5 7" id="KW-1133">Transmembrane helix</keyword>
<dbReference type="InterPro" id="IPR011701">
    <property type="entry name" value="MFS"/>
</dbReference>
<keyword evidence="3" id="KW-1003">Cell membrane</keyword>
<feature type="transmembrane region" description="Helical" evidence="7">
    <location>
        <begin position="281"/>
        <end position="300"/>
    </location>
</feature>
<evidence type="ECO:0000256" key="4">
    <source>
        <dbReference type="ARBA" id="ARBA00022692"/>
    </source>
</evidence>
<gene>
    <name evidence="9" type="ORF">D0Y96_15465</name>
</gene>